<evidence type="ECO:0000256" key="9">
    <source>
        <dbReference type="RuleBase" id="RU363032"/>
    </source>
</evidence>
<keyword evidence="3 9" id="KW-0813">Transport</keyword>
<dbReference type="GO" id="GO:0043190">
    <property type="term" value="C:ATP-binding cassette (ABC) transporter complex"/>
    <property type="evidence" value="ECO:0007669"/>
    <property type="project" value="InterPro"/>
</dbReference>
<dbReference type="Pfam" id="PF00528">
    <property type="entry name" value="BPD_transp_1"/>
    <property type="match status" value="1"/>
</dbReference>
<dbReference type="CDD" id="cd06261">
    <property type="entry name" value="TM_PBP2"/>
    <property type="match status" value="1"/>
</dbReference>
<evidence type="ECO:0000256" key="3">
    <source>
        <dbReference type="ARBA" id="ARBA00022448"/>
    </source>
</evidence>
<dbReference type="EMBL" id="LS483409">
    <property type="protein sequence ID" value="SQG79576.1"/>
    <property type="molecule type" value="Genomic_DNA"/>
</dbReference>
<keyword evidence="8 9" id="KW-0472">Membrane</keyword>
<protein>
    <submittedName>
        <fullName evidence="11">Polar amino acid transport system permease protein</fullName>
    </submittedName>
</protein>
<dbReference type="AlphaFoldDB" id="A0AA94S9T9"/>
<keyword evidence="6" id="KW-0029">Amino-acid transport</keyword>
<dbReference type="InterPro" id="IPR010065">
    <property type="entry name" value="AA_ABC_transptr_permease_3TM"/>
</dbReference>
<dbReference type="GO" id="GO:0006865">
    <property type="term" value="P:amino acid transport"/>
    <property type="evidence" value="ECO:0007669"/>
    <property type="project" value="UniProtKB-KW"/>
</dbReference>
<dbReference type="Gene3D" id="1.10.3720.10">
    <property type="entry name" value="MetI-like"/>
    <property type="match status" value="1"/>
</dbReference>
<dbReference type="InterPro" id="IPR043429">
    <property type="entry name" value="ArtM/GltK/GlnP/TcyL/YhdX-like"/>
</dbReference>
<accession>A0AA94S9T9</accession>
<feature type="domain" description="ABC transmembrane type-1" evidence="10">
    <location>
        <begin position="18"/>
        <end position="184"/>
    </location>
</feature>
<dbReference type="Proteomes" id="UP000249013">
    <property type="component" value="Chromosome 1"/>
</dbReference>
<dbReference type="PANTHER" id="PTHR30614:SF37">
    <property type="entry name" value="AMINO-ACID ABC TRANSPORTER PERMEASE PROTEIN YHDX-RELATED"/>
    <property type="match status" value="1"/>
</dbReference>
<feature type="transmembrane region" description="Helical" evidence="9">
    <location>
        <begin position="71"/>
        <end position="97"/>
    </location>
</feature>
<feature type="transmembrane region" description="Helical" evidence="9">
    <location>
        <begin position="20"/>
        <end position="42"/>
    </location>
</feature>
<dbReference type="PANTHER" id="PTHR30614">
    <property type="entry name" value="MEMBRANE COMPONENT OF AMINO ACID ABC TRANSPORTER"/>
    <property type="match status" value="1"/>
</dbReference>
<evidence type="ECO:0000256" key="2">
    <source>
        <dbReference type="ARBA" id="ARBA00010072"/>
    </source>
</evidence>
<evidence type="ECO:0000313" key="11">
    <source>
        <dbReference type="EMBL" id="SQG79576.1"/>
    </source>
</evidence>
<proteinExistence type="inferred from homology"/>
<evidence type="ECO:0000259" key="10">
    <source>
        <dbReference type="PROSITE" id="PS50928"/>
    </source>
</evidence>
<evidence type="ECO:0000256" key="4">
    <source>
        <dbReference type="ARBA" id="ARBA00022475"/>
    </source>
</evidence>
<organism evidence="11 12">
    <name type="scientific">Streptococcus gallolyticus</name>
    <dbReference type="NCBI Taxonomy" id="315405"/>
    <lineage>
        <taxon>Bacteria</taxon>
        <taxon>Bacillati</taxon>
        <taxon>Bacillota</taxon>
        <taxon>Bacilli</taxon>
        <taxon>Lactobacillales</taxon>
        <taxon>Streptococcaceae</taxon>
        <taxon>Streptococcus</taxon>
    </lineage>
</organism>
<sequence length="184" mass="20904">MFNWEFIRANIPLYQEALVLTIRLAFFGILGAFVLGLLISLIKYYKIPVLSQICQVYIELSRNTPLLIQLYFLYFGLPKIGIVLSSEMCAVVGLIFLGGSYMAESFRSGLEAISKTQYEVGLSIGLKPVQNFFYVIFPQALAVSLPSLVANVIFLIKETSVFFNCCFSRFDVCCKRFDWLVLRD</sequence>
<keyword evidence="7 9" id="KW-1133">Transmembrane helix</keyword>
<dbReference type="SUPFAM" id="SSF161098">
    <property type="entry name" value="MetI-like"/>
    <property type="match status" value="1"/>
</dbReference>
<dbReference type="NCBIfam" id="TIGR01726">
    <property type="entry name" value="HEQRo_perm_3TM"/>
    <property type="match status" value="1"/>
</dbReference>
<dbReference type="InterPro" id="IPR035906">
    <property type="entry name" value="MetI-like_sf"/>
</dbReference>
<feature type="transmembrane region" description="Helical" evidence="9">
    <location>
        <begin position="132"/>
        <end position="154"/>
    </location>
</feature>
<keyword evidence="4" id="KW-1003">Cell membrane</keyword>
<reference evidence="11 12" key="1">
    <citation type="submission" date="2018-06" db="EMBL/GenBank/DDBJ databases">
        <authorList>
            <consortium name="Pathogen Informatics"/>
            <person name="Doyle S."/>
        </authorList>
    </citation>
    <scope>NUCLEOTIDE SEQUENCE [LARGE SCALE GENOMIC DNA]</scope>
    <source>
        <strain evidence="11 12">NCTC13773</strain>
    </source>
</reference>
<evidence type="ECO:0000256" key="8">
    <source>
        <dbReference type="ARBA" id="ARBA00023136"/>
    </source>
</evidence>
<gene>
    <name evidence="11" type="primary">yxeN_2</name>
    <name evidence="11" type="ORF">NCTC13773_01386</name>
</gene>
<name>A0AA94S9T9_9STRE</name>
<dbReference type="InterPro" id="IPR000515">
    <property type="entry name" value="MetI-like"/>
</dbReference>
<evidence type="ECO:0000313" key="12">
    <source>
        <dbReference type="Proteomes" id="UP000249013"/>
    </source>
</evidence>
<keyword evidence="5 9" id="KW-0812">Transmembrane</keyword>
<dbReference type="GO" id="GO:0022857">
    <property type="term" value="F:transmembrane transporter activity"/>
    <property type="evidence" value="ECO:0007669"/>
    <property type="project" value="InterPro"/>
</dbReference>
<evidence type="ECO:0000256" key="1">
    <source>
        <dbReference type="ARBA" id="ARBA00004651"/>
    </source>
</evidence>
<evidence type="ECO:0000256" key="5">
    <source>
        <dbReference type="ARBA" id="ARBA00022692"/>
    </source>
</evidence>
<comment type="subcellular location">
    <subcellularLocation>
        <location evidence="1 9">Cell membrane</location>
        <topology evidence="1 9">Multi-pass membrane protein</topology>
    </subcellularLocation>
</comment>
<evidence type="ECO:0000256" key="6">
    <source>
        <dbReference type="ARBA" id="ARBA00022970"/>
    </source>
</evidence>
<dbReference type="PROSITE" id="PS50928">
    <property type="entry name" value="ABC_TM1"/>
    <property type="match status" value="1"/>
</dbReference>
<comment type="similarity">
    <text evidence="2">Belongs to the binding-protein-dependent transport system permease family. HisMQ subfamily.</text>
</comment>
<evidence type="ECO:0000256" key="7">
    <source>
        <dbReference type="ARBA" id="ARBA00022989"/>
    </source>
</evidence>